<protein>
    <submittedName>
        <fullName evidence="3">Uncharacterized protein</fullName>
    </submittedName>
</protein>
<reference evidence="3" key="1">
    <citation type="submission" date="2025-08" db="UniProtKB">
        <authorList>
            <consortium name="Ensembl"/>
        </authorList>
    </citation>
    <scope>IDENTIFICATION</scope>
</reference>
<organism evidence="3 4">
    <name type="scientific">Nothoprocta perdicaria</name>
    <name type="common">Chilean tinamou</name>
    <name type="synonym">Crypturus perdicarius</name>
    <dbReference type="NCBI Taxonomy" id="30464"/>
    <lineage>
        <taxon>Eukaryota</taxon>
        <taxon>Metazoa</taxon>
        <taxon>Chordata</taxon>
        <taxon>Craniata</taxon>
        <taxon>Vertebrata</taxon>
        <taxon>Euteleostomi</taxon>
        <taxon>Archelosauria</taxon>
        <taxon>Archosauria</taxon>
        <taxon>Dinosauria</taxon>
        <taxon>Saurischia</taxon>
        <taxon>Theropoda</taxon>
        <taxon>Coelurosauria</taxon>
        <taxon>Aves</taxon>
        <taxon>Palaeognathae</taxon>
        <taxon>Tinamiformes</taxon>
        <taxon>Tinamidae</taxon>
        <taxon>Nothoprocta</taxon>
    </lineage>
</organism>
<sequence length="464" mass="52941">MSIKEFLRRQKCGPSEGGENSARDNWSDPEKVLQRMEECHAKFKDGKGKGVICAILGGCLIQAQKDYKVSEKLKLDYQSKKLEIQHLQYELEKEKRRTQLLEQRIETMLMQAPRPPNMQQIRKLITNTEPEDWDGDIWGDPDKEIEEESSHLVAVRPLIKTETSEGPQGRNPRTTVWTTPFSGSELGKLQTKFSRKPGETKTEYLWRVSLSGGFWGPGVFLEEGFPDDNRSITAQVAYWAGGIDPRERGEPLVIKFRGLSGLSEAMQKAVCIQAMYDRGHSDVPLMAPVNPVHLRPLIKGLPDTAKIYMQNLKERVIRAQEHNDHNIHTPPIHVPTWADLLHDMVSYGREMAWSHFETQSEQLGRGRKVFHTSKLEGQSYPKHEPGPFQGLPTPVNQMNSPLRNDLWRQALALGVPCAMLQGQSPSCIRKLVEILERKKPDGKWRMTIDYQKLNHNTGCIQKGR</sequence>
<dbReference type="AlphaFoldDB" id="A0A8C6YPD6"/>
<reference evidence="3" key="2">
    <citation type="submission" date="2025-09" db="UniProtKB">
        <authorList>
            <consortium name="Ensembl"/>
        </authorList>
    </citation>
    <scope>IDENTIFICATION</scope>
</reference>
<evidence type="ECO:0000256" key="1">
    <source>
        <dbReference type="SAM" id="Coils"/>
    </source>
</evidence>
<feature type="region of interest" description="Disordered" evidence="2">
    <location>
        <begin position="162"/>
        <end position="181"/>
    </location>
</feature>
<feature type="coiled-coil region" evidence="1">
    <location>
        <begin position="77"/>
        <end position="111"/>
    </location>
</feature>
<proteinExistence type="predicted"/>
<accession>A0A8C6YPD6</accession>
<keyword evidence="1" id="KW-0175">Coiled coil</keyword>
<name>A0A8C6YPD6_NOTPE</name>
<dbReference type="Proteomes" id="UP000694420">
    <property type="component" value="Unplaced"/>
</dbReference>
<evidence type="ECO:0000256" key="2">
    <source>
        <dbReference type="SAM" id="MobiDB-lite"/>
    </source>
</evidence>
<evidence type="ECO:0000313" key="3">
    <source>
        <dbReference type="Ensembl" id="ENSNPEP00000003001.1"/>
    </source>
</evidence>
<evidence type="ECO:0000313" key="4">
    <source>
        <dbReference type="Proteomes" id="UP000694420"/>
    </source>
</evidence>
<feature type="compositionally biased region" description="Polar residues" evidence="2">
    <location>
        <begin position="171"/>
        <end position="181"/>
    </location>
</feature>
<dbReference type="Ensembl" id="ENSNPET00000003058.1">
    <property type="protein sequence ID" value="ENSNPEP00000003001.1"/>
    <property type="gene ID" value="ENSNPEG00000002308.1"/>
</dbReference>
<keyword evidence="4" id="KW-1185">Reference proteome</keyword>